<reference evidence="1 2" key="1">
    <citation type="submission" date="2016-10" db="EMBL/GenBank/DDBJ databases">
        <authorList>
            <person name="de Groot N.N."/>
        </authorList>
    </citation>
    <scope>NUCLEOTIDE SEQUENCE [LARGE SCALE GENOMIC DNA]</scope>
    <source>
        <strain evidence="1 2">DSM 26130</strain>
    </source>
</reference>
<dbReference type="RefSeq" id="WP_093834124.1">
    <property type="nucleotide sequence ID" value="NZ_FOLQ01000029.1"/>
</dbReference>
<dbReference type="AlphaFoldDB" id="A0A1I2G3K9"/>
<proteinExistence type="predicted"/>
<name>A0A1I2G3K9_9BACT</name>
<dbReference type="EMBL" id="FOLQ01000029">
    <property type="protein sequence ID" value="SFF11560.1"/>
    <property type="molecule type" value="Genomic_DNA"/>
</dbReference>
<dbReference type="STRING" id="662367.SAMN05216167_12932"/>
<protein>
    <submittedName>
        <fullName evidence="1">Uncharacterized protein</fullName>
    </submittedName>
</protein>
<accession>A0A1I2G3K9</accession>
<evidence type="ECO:0000313" key="2">
    <source>
        <dbReference type="Proteomes" id="UP000198598"/>
    </source>
</evidence>
<dbReference type="Proteomes" id="UP000198598">
    <property type="component" value="Unassembled WGS sequence"/>
</dbReference>
<evidence type="ECO:0000313" key="1">
    <source>
        <dbReference type="EMBL" id="SFF11560.1"/>
    </source>
</evidence>
<keyword evidence="2" id="KW-1185">Reference proteome</keyword>
<sequence>MKTTLTEDEFEKQLIALCEAYGVHEFAIYGRFAQTIDAKGNICPPNRYIWCNGEPMVAAEAEYHLGLIAEGQEP</sequence>
<gene>
    <name evidence="1" type="ORF">SAMN05216167_12932</name>
</gene>
<organism evidence="1 2">
    <name type="scientific">Spirosoma endophyticum</name>
    <dbReference type="NCBI Taxonomy" id="662367"/>
    <lineage>
        <taxon>Bacteria</taxon>
        <taxon>Pseudomonadati</taxon>
        <taxon>Bacteroidota</taxon>
        <taxon>Cytophagia</taxon>
        <taxon>Cytophagales</taxon>
        <taxon>Cytophagaceae</taxon>
        <taxon>Spirosoma</taxon>
    </lineage>
</organism>